<dbReference type="OrthoDB" id="9804993at2"/>
<dbReference type="EMBL" id="PYFT01000001">
    <property type="protein sequence ID" value="PSR56492.1"/>
    <property type="molecule type" value="Genomic_DNA"/>
</dbReference>
<gene>
    <name evidence="1" type="ORF">AHMF7605_24845</name>
</gene>
<dbReference type="Proteomes" id="UP000240357">
    <property type="component" value="Unassembled WGS sequence"/>
</dbReference>
<organism evidence="1 2">
    <name type="scientific">Adhaeribacter arboris</name>
    <dbReference type="NCBI Taxonomy" id="2072846"/>
    <lineage>
        <taxon>Bacteria</taxon>
        <taxon>Pseudomonadati</taxon>
        <taxon>Bacteroidota</taxon>
        <taxon>Cytophagia</taxon>
        <taxon>Cytophagales</taxon>
        <taxon>Hymenobacteraceae</taxon>
        <taxon>Adhaeribacter</taxon>
    </lineage>
</organism>
<dbReference type="RefSeq" id="WP_106932669.1">
    <property type="nucleotide sequence ID" value="NZ_PYFT01000001.1"/>
</dbReference>
<dbReference type="GO" id="GO:0016787">
    <property type="term" value="F:hydrolase activity"/>
    <property type="evidence" value="ECO:0007669"/>
    <property type="project" value="InterPro"/>
</dbReference>
<keyword evidence="2" id="KW-1185">Reference proteome</keyword>
<sequence length="181" mass="20114">MTQQVLFIQGGGDAGYEEDAQLVASLQTELGAVYQVHYPRLPSDKALPDFGWLQQISDEITGIRGNVILVGHSLGASMLLKFLSEKQVKKKITGIFLLSTPFWSGDEKWMEGLTLKEDFAHKLPGNVPLFFYHCRDDEVVSFENLALYGQKLPHAALRPINSGGHQLNNNLFLVATDIKSL</sequence>
<protein>
    <recommendedName>
        <fullName evidence="3">Alpha/beta hydrolase</fullName>
    </recommendedName>
</protein>
<dbReference type="Pfam" id="PF06821">
    <property type="entry name" value="Ser_hydrolase"/>
    <property type="match status" value="1"/>
</dbReference>
<evidence type="ECO:0000313" key="2">
    <source>
        <dbReference type="Proteomes" id="UP000240357"/>
    </source>
</evidence>
<dbReference type="AlphaFoldDB" id="A0A2T2YLV2"/>
<evidence type="ECO:0000313" key="1">
    <source>
        <dbReference type="EMBL" id="PSR56492.1"/>
    </source>
</evidence>
<dbReference type="PANTHER" id="PTHR15394">
    <property type="entry name" value="SERINE HYDROLASE RBBP9"/>
    <property type="match status" value="1"/>
</dbReference>
<dbReference type="PANTHER" id="PTHR15394:SF3">
    <property type="entry name" value="SERINE HYDROLASE RBBP9"/>
    <property type="match status" value="1"/>
</dbReference>
<comment type="caution">
    <text evidence="1">The sequence shown here is derived from an EMBL/GenBank/DDBJ whole genome shotgun (WGS) entry which is preliminary data.</text>
</comment>
<accession>A0A2T2YLV2</accession>
<dbReference type="InterPro" id="IPR010662">
    <property type="entry name" value="RBBP9/YdeN"/>
</dbReference>
<proteinExistence type="predicted"/>
<evidence type="ECO:0008006" key="3">
    <source>
        <dbReference type="Google" id="ProtNLM"/>
    </source>
</evidence>
<dbReference type="SUPFAM" id="SSF53474">
    <property type="entry name" value="alpha/beta-Hydrolases"/>
    <property type="match status" value="1"/>
</dbReference>
<name>A0A2T2YLV2_9BACT</name>
<reference evidence="1 2" key="1">
    <citation type="submission" date="2018-03" db="EMBL/GenBank/DDBJ databases">
        <title>Adhaeribacter sp. HMF7605 Genome sequencing and assembly.</title>
        <authorList>
            <person name="Kang H."/>
            <person name="Kang J."/>
            <person name="Cha I."/>
            <person name="Kim H."/>
            <person name="Joh K."/>
        </authorList>
    </citation>
    <scope>NUCLEOTIDE SEQUENCE [LARGE SCALE GENOMIC DNA]</scope>
    <source>
        <strain evidence="1 2">HMF7605</strain>
    </source>
</reference>
<dbReference type="InterPro" id="IPR029058">
    <property type="entry name" value="AB_hydrolase_fold"/>
</dbReference>
<dbReference type="Gene3D" id="3.40.50.1820">
    <property type="entry name" value="alpha/beta hydrolase"/>
    <property type="match status" value="1"/>
</dbReference>